<proteinExistence type="predicted"/>
<accession>A0AAU8GRY6</accession>
<evidence type="ECO:0000313" key="2">
    <source>
        <dbReference type="EMBL" id="XCH45062.1"/>
    </source>
</evidence>
<sequence length="96" mass="11186">MTRIYAVGFIFQLLKQSLILFFVYGLVNLVGLVVPIEHTWVTTFIIIFAFRFIVDWLDSANDVAYKLIQEKVKEEGSSEEIKKLIEKLEEEMNKKG</sequence>
<keyword evidence="1" id="KW-0812">Transmembrane</keyword>
<protein>
    <recommendedName>
        <fullName evidence="3">Holin</fullName>
    </recommendedName>
</protein>
<evidence type="ECO:0008006" key="3">
    <source>
        <dbReference type="Google" id="ProtNLM"/>
    </source>
</evidence>
<evidence type="ECO:0000256" key="1">
    <source>
        <dbReference type="SAM" id="Phobius"/>
    </source>
</evidence>
<feature type="transmembrane region" description="Helical" evidence="1">
    <location>
        <begin position="7"/>
        <end position="27"/>
    </location>
</feature>
<name>A0AAU8GRY6_9VIRU</name>
<feature type="transmembrane region" description="Helical" evidence="1">
    <location>
        <begin position="39"/>
        <end position="57"/>
    </location>
</feature>
<reference evidence="2" key="1">
    <citation type="submission" date="2024-06" db="EMBL/GenBank/DDBJ databases">
        <authorList>
            <person name="Ashkenazi R."/>
            <person name="Lipszyc R.R."/>
            <person name="Braunstein R."/>
            <person name="Yerushalmy O."/>
            <person name="Alkalay-Oren S."/>
            <person name="Coppenhagn-Glazer S."/>
            <person name="Hazan R."/>
        </authorList>
    </citation>
    <scope>NUCLEOTIDE SEQUENCE</scope>
</reference>
<organism evidence="2">
    <name type="scientific">Mammaliicoccus phage MSShimriz1</name>
    <dbReference type="NCBI Taxonomy" id="3230127"/>
    <lineage>
        <taxon>Viruses</taxon>
    </lineage>
</organism>
<dbReference type="EMBL" id="PP931174">
    <property type="protein sequence ID" value="XCH45062.1"/>
    <property type="molecule type" value="Genomic_DNA"/>
</dbReference>
<keyword evidence="1" id="KW-1133">Transmembrane helix</keyword>
<keyword evidence="1" id="KW-0472">Membrane</keyword>